<keyword evidence="3" id="KW-1185">Reference proteome</keyword>
<sequence>MSNAQVAAVGAIWSLTYTISLFQELSIDRSQHQKRLATFAIVLGSLYAGTTAIFLFGIVAAATKRLALIRIFSFLSAAATVIVIGTGFLRTIVHFMLKDGLIGECTALAQGHDAVFRWGIWTTNPKDKLTPDEAARFCKKAWNQDSFSEIFWLIGEIILMSLFTVIVFSYAQQETTLVTGGARTRLPTTYTPAYAAGPGYAAGIESTVTLPEVPYNQTYAPPPGPHPLSIRVCLRMAATRRTKRTLNRPRL</sequence>
<organism evidence="2 3">
    <name type="scientific">Multifurca ochricompacta</name>
    <dbReference type="NCBI Taxonomy" id="376703"/>
    <lineage>
        <taxon>Eukaryota</taxon>
        <taxon>Fungi</taxon>
        <taxon>Dikarya</taxon>
        <taxon>Basidiomycota</taxon>
        <taxon>Agaricomycotina</taxon>
        <taxon>Agaricomycetes</taxon>
        <taxon>Russulales</taxon>
        <taxon>Russulaceae</taxon>
        <taxon>Multifurca</taxon>
    </lineage>
</organism>
<feature type="transmembrane region" description="Helical" evidence="1">
    <location>
        <begin position="150"/>
        <end position="171"/>
    </location>
</feature>
<dbReference type="EMBL" id="WTXG01000023">
    <property type="protein sequence ID" value="KAI0299377.1"/>
    <property type="molecule type" value="Genomic_DNA"/>
</dbReference>
<feature type="transmembrane region" description="Helical" evidence="1">
    <location>
        <begin position="67"/>
        <end position="89"/>
    </location>
</feature>
<feature type="transmembrane region" description="Helical" evidence="1">
    <location>
        <begin position="37"/>
        <end position="61"/>
    </location>
</feature>
<comment type="caution">
    <text evidence="2">The sequence shown here is derived from an EMBL/GenBank/DDBJ whole genome shotgun (WGS) entry which is preliminary data.</text>
</comment>
<evidence type="ECO:0000313" key="3">
    <source>
        <dbReference type="Proteomes" id="UP001203297"/>
    </source>
</evidence>
<evidence type="ECO:0000256" key="1">
    <source>
        <dbReference type="SAM" id="Phobius"/>
    </source>
</evidence>
<proteinExistence type="predicted"/>
<dbReference type="AlphaFoldDB" id="A0AAD4QMR7"/>
<accession>A0AAD4QMR7</accession>
<keyword evidence="1" id="KW-0812">Transmembrane</keyword>
<reference evidence="2" key="1">
    <citation type="journal article" date="2022" name="New Phytol.">
        <title>Evolutionary transition to the ectomycorrhizal habit in the genomes of a hyperdiverse lineage of mushroom-forming fungi.</title>
        <authorList>
            <person name="Looney B."/>
            <person name="Miyauchi S."/>
            <person name="Morin E."/>
            <person name="Drula E."/>
            <person name="Courty P.E."/>
            <person name="Kohler A."/>
            <person name="Kuo A."/>
            <person name="LaButti K."/>
            <person name="Pangilinan J."/>
            <person name="Lipzen A."/>
            <person name="Riley R."/>
            <person name="Andreopoulos W."/>
            <person name="He G."/>
            <person name="Johnson J."/>
            <person name="Nolan M."/>
            <person name="Tritt A."/>
            <person name="Barry K.W."/>
            <person name="Grigoriev I.V."/>
            <person name="Nagy L.G."/>
            <person name="Hibbett D."/>
            <person name="Henrissat B."/>
            <person name="Matheny P.B."/>
            <person name="Labbe J."/>
            <person name="Martin F.M."/>
        </authorList>
    </citation>
    <scope>NUCLEOTIDE SEQUENCE</scope>
    <source>
        <strain evidence="2">BPL690</strain>
    </source>
</reference>
<protein>
    <submittedName>
        <fullName evidence="2">Uncharacterized protein</fullName>
    </submittedName>
</protein>
<evidence type="ECO:0000313" key="2">
    <source>
        <dbReference type="EMBL" id="KAI0299377.1"/>
    </source>
</evidence>
<keyword evidence="1" id="KW-1133">Transmembrane helix</keyword>
<gene>
    <name evidence="2" type="ORF">B0F90DRAFT_613806</name>
</gene>
<keyword evidence="1" id="KW-0472">Membrane</keyword>
<name>A0AAD4QMR7_9AGAM</name>
<feature type="transmembrane region" description="Helical" evidence="1">
    <location>
        <begin position="6"/>
        <end position="25"/>
    </location>
</feature>
<dbReference type="Proteomes" id="UP001203297">
    <property type="component" value="Unassembled WGS sequence"/>
</dbReference>